<evidence type="ECO:0000313" key="2">
    <source>
        <dbReference type="EMBL" id="KAG6502349.1"/>
    </source>
</evidence>
<comment type="caution">
    <text evidence="2">The sequence shown here is derived from an EMBL/GenBank/DDBJ whole genome shotgun (WGS) entry which is preliminary data.</text>
</comment>
<protein>
    <submittedName>
        <fullName evidence="2">Uncharacterized protein</fullName>
    </submittedName>
</protein>
<organism evidence="2 3">
    <name type="scientific">Zingiber officinale</name>
    <name type="common">Ginger</name>
    <name type="synonym">Amomum zingiber</name>
    <dbReference type="NCBI Taxonomy" id="94328"/>
    <lineage>
        <taxon>Eukaryota</taxon>
        <taxon>Viridiplantae</taxon>
        <taxon>Streptophyta</taxon>
        <taxon>Embryophyta</taxon>
        <taxon>Tracheophyta</taxon>
        <taxon>Spermatophyta</taxon>
        <taxon>Magnoliopsida</taxon>
        <taxon>Liliopsida</taxon>
        <taxon>Zingiberales</taxon>
        <taxon>Zingiberaceae</taxon>
        <taxon>Zingiber</taxon>
    </lineage>
</organism>
<dbReference type="Proteomes" id="UP000734854">
    <property type="component" value="Unassembled WGS sequence"/>
</dbReference>
<sequence>MEGQSMAAAEAEKATSDMEEVLKPFFQRASEAEDRLAKLETLLAKKGETDGGCANTEISSIIINDFQSKLEAAQAELASERDKAAKEIQKLTAENRKLQYRITHLISAVKDADAKLTT</sequence>
<feature type="coiled-coil region" evidence="1">
    <location>
        <begin position="29"/>
        <end position="101"/>
    </location>
</feature>
<gene>
    <name evidence="2" type="ORF">ZIOFF_042241</name>
</gene>
<keyword evidence="3" id="KW-1185">Reference proteome</keyword>
<accession>A0A8J5GDR0</accession>
<dbReference type="EMBL" id="JACMSC010000011">
    <property type="protein sequence ID" value="KAG6502349.1"/>
    <property type="molecule type" value="Genomic_DNA"/>
</dbReference>
<name>A0A8J5GDR0_ZINOF</name>
<proteinExistence type="predicted"/>
<keyword evidence="1" id="KW-0175">Coiled coil</keyword>
<dbReference type="PANTHER" id="PTHR38377">
    <property type="entry name" value="THREONINE-TRNA LIGASE 2"/>
    <property type="match status" value="1"/>
</dbReference>
<dbReference type="OrthoDB" id="2405052at2759"/>
<evidence type="ECO:0000313" key="3">
    <source>
        <dbReference type="Proteomes" id="UP000734854"/>
    </source>
</evidence>
<reference evidence="2 3" key="1">
    <citation type="submission" date="2020-08" db="EMBL/GenBank/DDBJ databases">
        <title>Plant Genome Project.</title>
        <authorList>
            <person name="Zhang R.-G."/>
        </authorList>
    </citation>
    <scope>NUCLEOTIDE SEQUENCE [LARGE SCALE GENOMIC DNA]</scope>
    <source>
        <tissue evidence="2">Rhizome</tissue>
    </source>
</reference>
<evidence type="ECO:0000256" key="1">
    <source>
        <dbReference type="SAM" id="Coils"/>
    </source>
</evidence>
<dbReference type="AlphaFoldDB" id="A0A8J5GDR0"/>
<dbReference type="PANTHER" id="PTHR38377:SF1">
    <property type="entry name" value="THREONINE-TRNA LIGASE 2"/>
    <property type="match status" value="1"/>
</dbReference>